<organism evidence="7 8">
    <name type="scientific">Babesia duncani</name>
    <dbReference type="NCBI Taxonomy" id="323732"/>
    <lineage>
        <taxon>Eukaryota</taxon>
        <taxon>Sar</taxon>
        <taxon>Alveolata</taxon>
        <taxon>Apicomplexa</taxon>
        <taxon>Aconoidasida</taxon>
        <taxon>Piroplasmida</taxon>
        <taxon>Babesiidae</taxon>
        <taxon>Babesia</taxon>
    </lineage>
</organism>
<proteinExistence type="inferred from homology"/>
<dbReference type="GO" id="GO:0005634">
    <property type="term" value="C:nucleus"/>
    <property type="evidence" value="ECO:0007669"/>
    <property type="project" value="TreeGrafter"/>
</dbReference>
<evidence type="ECO:0000313" key="8">
    <source>
        <dbReference type="Proteomes" id="UP001214638"/>
    </source>
</evidence>
<dbReference type="GO" id="GO:0016926">
    <property type="term" value="P:protein desumoylation"/>
    <property type="evidence" value="ECO:0007669"/>
    <property type="project" value="TreeGrafter"/>
</dbReference>
<sequence length="633" mass="74094">MKDPNLDNEEFQVSNVMKLFENKFNDRENNIYSFFSTNDYSNRRCKRHCNKSGVSFKTVKYKTGLYKKILKKLFRTRDDNTRPCWLLNANERVNATTTFRCITKLDTEENQVHDSWLCESCGGRIEVFGDVHCLNCQNSGATKTKWNRYFDFIIHRNVYKQKFKARQRGNLTKLALRRGKSYLWLKYKNFNHSCYNKLRMCYRGIILAIQQFNFKKMVVNTLLGPLRRYLMGGESESDVESVFYDGQSDGTIDGTEFSNFKNGNESHNEENDEEALSEASSNSWDDASTMAQDIKTPKNAAESLDSCLKFMSITDKRDRFSRAYDLINYHKSKEQHVESKLALETSAKICDALSNEDNDYYDIWGLENPRPTEYLEVLFPNKTEKYNSLDDIDEYQDIVAVIKHGRSSEVLADQFGIMITRSSISCLYGPNWLNDEVINFYMLMIQKRNDYFLEHKIKNVPNCFCFNTFFFSTLCGLDRPKVKYNFKAVARWTLRKNVNVFEKDILLIPVHLNKAHWALGVVEMRPRWRRILLFDSLGGKCVTWFANIKKWLHDEHMDKLKKPIDVDEWICNDDSEACKFAPLQHNGHDCGVFLCQYAECIAAGREFDFTQREISKIRIKMAQQIISGTIYDP</sequence>
<evidence type="ECO:0000256" key="1">
    <source>
        <dbReference type="ARBA" id="ARBA00005234"/>
    </source>
</evidence>
<evidence type="ECO:0000256" key="3">
    <source>
        <dbReference type="ARBA" id="ARBA00022801"/>
    </source>
</evidence>
<evidence type="ECO:0000313" key="7">
    <source>
        <dbReference type="EMBL" id="KAK2198047.1"/>
    </source>
</evidence>
<gene>
    <name evidence="7" type="ORF">BdWA1_001052</name>
</gene>
<evidence type="ECO:0000259" key="6">
    <source>
        <dbReference type="PROSITE" id="PS50600"/>
    </source>
</evidence>
<feature type="domain" description="Ubiquitin-like protease family profile" evidence="6">
    <location>
        <begin position="417"/>
        <end position="601"/>
    </location>
</feature>
<keyword evidence="3" id="KW-0378">Hydrolase</keyword>
<feature type="region of interest" description="Disordered" evidence="5">
    <location>
        <begin position="255"/>
        <end position="282"/>
    </location>
</feature>
<evidence type="ECO:0000256" key="4">
    <source>
        <dbReference type="ARBA" id="ARBA00022807"/>
    </source>
</evidence>
<dbReference type="InterPro" id="IPR038765">
    <property type="entry name" value="Papain-like_cys_pep_sf"/>
</dbReference>
<evidence type="ECO:0000256" key="2">
    <source>
        <dbReference type="ARBA" id="ARBA00022670"/>
    </source>
</evidence>
<dbReference type="InterPro" id="IPR003653">
    <property type="entry name" value="Peptidase_C48_C"/>
</dbReference>
<protein>
    <submittedName>
        <fullName evidence="7">Bifunctional Ulp1 protease family</fullName>
    </submittedName>
</protein>
<comment type="caution">
    <text evidence="7">The sequence shown here is derived from an EMBL/GenBank/DDBJ whole genome shotgun (WGS) entry which is preliminary data.</text>
</comment>
<dbReference type="GeneID" id="94335350"/>
<dbReference type="GO" id="GO:0006508">
    <property type="term" value="P:proteolysis"/>
    <property type="evidence" value="ECO:0007669"/>
    <property type="project" value="UniProtKB-KW"/>
</dbReference>
<dbReference type="Gene3D" id="3.40.395.10">
    <property type="entry name" value="Adenoviral Proteinase, Chain A"/>
    <property type="match status" value="1"/>
</dbReference>
<reference evidence="7" key="1">
    <citation type="journal article" date="2023" name="Nat. Microbiol.">
        <title>Babesia duncani multi-omics identifies virulence factors and drug targets.</title>
        <authorList>
            <person name="Singh P."/>
            <person name="Lonardi S."/>
            <person name="Liang Q."/>
            <person name="Vydyam P."/>
            <person name="Khabirova E."/>
            <person name="Fang T."/>
            <person name="Gihaz S."/>
            <person name="Thekkiniath J."/>
            <person name="Munshi M."/>
            <person name="Abel S."/>
            <person name="Ciampossin L."/>
            <person name="Batugedara G."/>
            <person name="Gupta M."/>
            <person name="Lu X.M."/>
            <person name="Lenz T."/>
            <person name="Chakravarty S."/>
            <person name="Cornillot E."/>
            <person name="Hu Y."/>
            <person name="Ma W."/>
            <person name="Gonzalez L.M."/>
            <person name="Sanchez S."/>
            <person name="Estrada K."/>
            <person name="Sanchez-Flores A."/>
            <person name="Montero E."/>
            <person name="Harb O.S."/>
            <person name="Le Roch K.G."/>
            <person name="Mamoun C.B."/>
        </authorList>
    </citation>
    <scope>NUCLEOTIDE SEQUENCE</scope>
    <source>
        <strain evidence="7">WA1</strain>
    </source>
</reference>
<keyword evidence="2 7" id="KW-0645">Protease</keyword>
<dbReference type="AlphaFoldDB" id="A0AAD9PP90"/>
<dbReference type="KEGG" id="bdw:94335350"/>
<dbReference type="PANTHER" id="PTHR12606">
    <property type="entry name" value="SENTRIN/SUMO-SPECIFIC PROTEASE"/>
    <property type="match status" value="1"/>
</dbReference>
<dbReference type="EMBL" id="JALLKP010000001">
    <property type="protein sequence ID" value="KAK2198047.1"/>
    <property type="molecule type" value="Genomic_DNA"/>
</dbReference>
<accession>A0AAD9PP90</accession>
<keyword evidence="8" id="KW-1185">Reference proteome</keyword>
<dbReference type="Pfam" id="PF02902">
    <property type="entry name" value="Peptidase_C48"/>
    <property type="match status" value="1"/>
</dbReference>
<evidence type="ECO:0000256" key="5">
    <source>
        <dbReference type="SAM" id="MobiDB-lite"/>
    </source>
</evidence>
<dbReference type="PROSITE" id="PS50600">
    <property type="entry name" value="ULP_PROTEASE"/>
    <property type="match status" value="1"/>
</dbReference>
<dbReference type="RefSeq" id="XP_067804889.1">
    <property type="nucleotide sequence ID" value="XM_067946098.1"/>
</dbReference>
<dbReference type="Proteomes" id="UP001214638">
    <property type="component" value="Unassembled WGS sequence"/>
</dbReference>
<dbReference type="GO" id="GO:0016929">
    <property type="term" value="F:deSUMOylase activity"/>
    <property type="evidence" value="ECO:0007669"/>
    <property type="project" value="TreeGrafter"/>
</dbReference>
<name>A0AAD9PP90_9APIC</name>
<dbReference type="SUPFAM" id="SSF54001">
    <property type="entry name" value="Cysteine proteinases"/>
    <property type="match status" value="1"/>
</dbReference>
<comment type="similarity">
    <text evidence="1">Belongs to the peptidase C48 family.</text>
</comment>
<dbReference type="PANTHER" id="PTHR12606:SF153">
    <property type="entry name" value="ULP1 PROTEASE FAMILY, CARBOXY-TERMINAL DOMAIN PROTEIN"/>
    <property type="match status" value="1"/>
</dbReference>
<keyword evidence="4" id="KW-0788">Thiol protease</keyword>